<proteinExistence type="predicted"/>
<dbReference type="AlphaFoldDB" id="A0A3G7U1H5"/>
<protein>
    <submittedName>
        <fullName evidence="1">Uncharacterized protein</fullName>
    </submittedName>
</protein>
<accession>A0A3G7U1H5</accession>
<dbReference type="Proteomes" id="UP000268696">
    <property type="component" value="Chromosome"/>
</dbReference>
<name>A0A3G7U1H5_9PSED</name>
<evidence type="ECO:0000313" key="1">
    <source>
        <dbReference type="EMBL" id="AZE52528.1"/>
    </source>
</evidence>
<reference evidence="1 2" key="1">
    <citation type="submission" date="2018-03" db="EMBL/GenBank/DDBJ databases">
        <title>Diversity of phytobeneficial traits revealed by whole-genome analysis of worldwide-isolated phenazine-producing Pseudomonas spp.</title>
        <authorList>
            <person name="Biessy A."/>
            <person name="Novinscak A."/>
            <person name="Blom J."/>
            <person name="Leger G."/>
            <person name="Thomashow L.S."/>
            <person name="Cazorla F.M."/>
            <person name="Josic D."/>
            <person name="Filion M."/>
        </authorList>
    </citation>
    <scope>NUCLEOTIDE SEQUENCE [LARGE SCALE GENOMIC DNA]</scope>
    <source>
        <strain evidence="1 2">30B</strain>
    </source>
</reference>
<evidence type="ECO:0000313" key="2">
    <source>
        <dbReference type="Proteomes" id="UP000268696"/>
    </source>
</evidence>
<dbReference type="EMBL" id="CP027754">
    <property type="protein sequence ID" value="AZE52528.1"/>
    <property type="molecule type" value="Genomic_DNA"/>
</dbReference>
<organism evidence="1 2">
    <name type="scientific">Pseudomonas synxantha</name>
    <dbReference type="NCBI Taxonomy" id="47883"/>
    <lineage>
        <taxon>Bacteria</taxon>
        <taxon>Pseudomonadati</taxon>
        <taxon>Pseudomonadota</taxon>
        <taxon>Gammaproteobacteria</taxon>
        <taxon>Pseudomonadales</taxon>
        <taxon>Pseudomonadaceae</taxon>
        <taxon>Pseudomonas</taxon>
    </lineage>
</organism>
<gene>
    <name evidence="1" type="ORF">C4K03_0342</name>
</gene>
<sequence>MLNAGSSCIEAVHSLQALHKTIVGAGLPAMAVCQPLIG</sequence>